<organism evidence="2 3">
    <name type="scientific">candidate division WOR-1 bacterium RIFOXYC2_FULL_46_14</name>
    <dbReference type="NCBI Taxonomy" id="1802587"/>
    <lineage>
        <taxon>Bacteria</taxon>
        <taxon>Bacillati</taxon>
        <taxon>Saganbacteria</taxon>
    </lineage>
</organism>
<dbReference type="Pfam" id="PF02129">
    <property type="entry name" value="Peptidase_S15"/>
    <property type="match status" value="1"/>
</dbReference>
<feature type="domain" description="Xaa-Pro dipeptidyl-peptidase-like" evidence="1">
    <location>
        <begin position="146"/>
        <end position="370"/>
    </location>
</feature>
<dbReference type="GO" id="GO:0016787">
    <property type="term" value="F:hydrolase activity"/>
    <property type="evidence" value="ECO:0007669"/>
    <property type="project" value="UniProtKB-KW"/>
</dbReference>
<reference evidence="2 3" key="1">
    <citation type="journal article" date="2016" name="Nat. Commun.">
        <title>Thousands of microbial genomes shed light on interconnected biogeochemical processes in an aquifer system.</title>
        <authorList>
            <person name="Anantharaman K."/>
            <person name="Brown C.T."/>
            <person name="Hug L.A."/>
            <person name="Sharon I."/>
            <person name="Castelle C.J."/>
            <person name="Probst A.J."/>
            <person name="Thomas B.C."/>
            <person name="Singh A."/>
            <person name="Wilkins M.J."/>
            <person name="Karaoz U."/>
            <person name="Brodie E.L."/>
            <person name="Williams K.H."/>
            <person name="Hubbard S.S."/>
            <person name="Banfield J.F."/>
        </authorList>
    </citation>
    <scope>NUCLEOTIDE SEQUENCE [LARGE SCALE GENOMIC DNA]</scope>
</reference>
<dbReference type="Gene3D" id="3.40.50.1820">
    <property type="entry name" value="alpha/beta hydrolase"/>
    <property type="match status" value="1"/>
</dbReference>
<evidence type="ECO:0000259" key="1">
    <source>
        <dbReference type="Pfam" id="PF02129"/>
    </source>
</evidence>
<protein>
    <submittedName>
        <fullName evidence="2">Alpha/beta hydrolase</fullName>
    </submittedName>
</protein>
<accession>A0A1F4U6I2</accession>
<evidence type="ECO:0000313" key="2">
    <source>
        <dbReference type="EMBL" id="OGC40511.1"/>
    </source>
</evidence>
<evidence type="ECO:0000313" key="3">
    <source>
        <dbReference type="Proteomes" id="UP000179242"/>
    </source>
</evidence>
<dbReference type="AlphaFoldDB" id="A0A1F4U6I2"/>
<dbReference type="Proteomes" id="UP000179242">
    <property type="component" value="Unassembled WGS sequence"/>
</dbReference>
<dbReference type="InterPro" id="IPR029058">
    <property type="entry name" value="AB_hydrolase_fold"/>
</dbReference>
<gene>
    <name evidence="2" type="ORF">A2438_04215</name>
</gene>
<dbReference type="InterPro" id="IPR000383">
    <property type="entry name" value="Xaa-Pro-like_dom"/>
</dbReference>
<dbReference type="Gene3D" id="1.20.1440.110">
    <property type="entry name" value="acylaminoacyl peptidase"/>
    <property type="match status" value="1"/>
</dbReference>
<dbReference type="SUPFAM" id="SSF53474">
    <property type="entry name" value="alpha/beta-Hydrolases"/>
    <property type="match status" value="1"/>
</dbReference>
<dbReference type="InterPro" id="IPR050261">
    <property type="entry name" value="FrsA_esterase"/>
</dbReference>
<name>A0A1F4U6I2_UNCSA</name>
<keyword evidence="2" id="KW-0378">Hydrolase</keyword>
<proteinExistence type="predicted"/>
<dbReference type="PANTHER" id="PTHR22946">
    <property type="entry name" value="DIENELACTONE HYDROLASE DOMAIN-CONTAINING PROTEIN-RELATED"/>
    <property type="match status" value="1"/>
</dbReference>
<comment type="caution">
    <text evidence="2">The sequence shown here is derived from an EMBL/GenBank/DDBJ whole genome shotgun (WGS) entry which is preliminary data.</text>
</comment>
<dbReference type="PANTHER" id="PTHR22946:SF12">
    <property type="entry name" value="CONIDIAL PIGMENT BIOSYNTHESIS PROTEIN AYG1 (AFU_ORTHOLOGUE AFUA_2G17550)"/>
    <property type="match status" value="1"/>
</dbReference>
<sequence>MFAANIIFKDNQYSFQLLRALGAAPGGASDIGECLKTGYRIKEGDDDSWYDEWARTAKQAESAADEFASKGHRISASEAYLRASNYYRSAEFFLHKDPSDPRIMKAWRKSRDMFLKAIDKIEKPVIRAVRIPYERTTLPGYFGTVDNTGKKLPLLIIQTGFDGTGEELVPQVGFAALKRGYNILVFEGPGQGEVIREQKLPFRHDWEKVVTPVIDFAVAQKETDPDRIALMGISFGGYLAPRAAAFEPRIKVCIANGGIYDFHENMVKRQPAGFEKQLDNPKAVKEIDAQMYRVMKKNPGLRWAIGNGMWVFGVKTPSGFIKATRPYTMKGIASKIKCKMLVVDSQDDKDLPGQSKKLFNALTCPKKYLLFTREEGAEEHCQLGASMISNEKIYNWLDENL</sequence>
<dbReference type="EMBL" id="MEUJ01000004">
    <property type="protein sequence ID" value="OGC40511.1"/>
    <property type="molecule type" value="Genomic_DNA"/>
</dbReference>